<feature type="region of interest" description="Disordered" evidence="1">
    <location>
        <begin position="23"/>
        <end position="75"/>
    </location>
</feature>
<dbReference type="PROSITE" id="PS51257">
    <property type="entry name" value="PROKAR_LIPOPROTEIN"/>
    <property type="match status" value="1"/>
</dbReference>
<gene>
    <name evidence="3" type="ORF">ACTOB_001000</name>
</gene>
<accession>A0ABY8WHX1</accession>
<name>A0ABY8WHX1_9ACTN</name>
<proteinExistence type="predicted"/>
<feature type="chain" id="PRO_5046605508" description="DUF732 domain-containing protein" evidence="2">
    <location>
        <begin position="20"/>
        <end position="165"/>
    </location>
</feature>
<evidence type="ECO:0000313" key="4">
    <source>
        <dbReference type="Proteomes" id="UP001240150"/>
    </source>
</evidence>
<dbReference type="Proteomes" id="UP001240150">
    <property type="component" value="Chromosome"/>
</dbReference>
<reference evidence="3 4" key="1">
    <citation type="submission" date="2023-06" db="EMBL/GenBank/DDBJ databases">
        <authorList>
            <person name="Yushchuk O."/>
            <person name="Binda E."/>
            <person name="Ruckert-Reed C."/>
            <person name="Fedorenko V."/>
            <person name="Kalinowski J."/>
            <person name="Marinelli F."/>
        </authorList>
    </citation>
    <scope>NUCLEOTIDE SEQUENCE [LARGE SCALE GENOMIC DNA]</scope>
    <source>
        <strain evidence="3 4">NRRL 3884</strain>
    </source>
</reference>
<evidence type="ECO:0000256" key="1">
    <source>
        <dbReference type="SAM" id="MobiDB-lite"/>
    </source>
</evidence>
<feature type="compositionally biased region" description="Low complexity" evidence="1">
    <location>
        <begin position="27"/>
        <end position="56"/>
    </location>
</feature>
<feature type="signal peptide" evidence="2">
    <location>
        <begin position="1"/>
        <end position="19"/>
    </location>
</feature>
<feature type="compositionally biased region" description="Low complexity" evidence="1">
    <location>
        <begin position="65"/>
        <end position="75"/>
    </location>
</feature>
<evidence type="ECO:0000256" key="2">
    <source>
        <dbReference type="SAM" id="SignalP"/>
    </source>
</evidence>
<sequence>MARFAGFVALTLVAGLAGSGCGSTTRPSAPIAPGTAGASASAGPGVTGSASAGPSPAAVPPSPGPSVAGGPAPVDDPPGLLTCRALAAAIRDASLMQPGVIPAIVDVSGTADAPVADAAARLAEAYRKAVASQGTAGEPDAVAAVSAAAADMSQVCADSGFAATN</sequence>
<dbReference type="RefSeq" id="WP_284918873.1">
    <property type="nucleotide sequence ID" value="NZ_CP126980.1"/>
</dbReference>
<organism evidence="3 4">
    <name type="scientific">Actinoplanes oblitus</name>
    <dbReference type="NCBI Taxonomy" id="3040509"/>
    <lineage>
        <taxon>Bacteria</taxon>
        <taxon>Bacillati</taxon>
        <taxon>Actinomycetota</taxon>
        <taxon>Actinomycetes</taxon>
        <taxon>Micromonosporales</taxon>
        <taxon>Micromonosporaceae</taxon>
        <taxon>Actinoplanes</taxon>
    </lineage>
</organism>
<dbReference type="EMBL" id="CP126980">
    <property type="protein sequence ID" value="WIM97474.1"/>
    <property type="molecule type" value="Genomic_DNA"/>
</dbReference>
<keyword evidence="4" id="KW-1185">Reference proteome</keyword>
<keyword evidence="2" id="KW-0732">Signal</keyword>
<evidence type="ECO:0008006" key="5">
    <source>
        <dbReference type="Google" id="ProtNLM"/>
    </source>
</evidence>
<evidence type="ECO:0000313" key="3">
    <source>
        <dbReference type="EMBL" id="WIM97474.1"/>
    </source>
</evidence>
<protein>
    <recommendedName>
        <fullName evidence="5">DUF732 domain-containing protein</fullName>
    </recommendedName>
</protein>